<keyword evidence="1" id="KW-0539">Nucleus</keyword>
<dbReference type="InterPro" id="IPR036864">
    <property type="entry name" value="Zn2-C6_fun-type_DNA-bd_sf"/>
</dbReference>
<feature type="domain" description="Zn(2)-C6 fungal-type" evidence="3">
    <location>
        <begin position="21"/>
        <end position="50"/>
    </location>
</feature>
<dbReference type="VEuPathDB" id="FungiDB:FOXG_15086"/>
<dbReference type="VEuPathDB" id="FungiDB:FOXG_14394"/>
<dbReference type="CDD" id="cd00067">
    <property type="entry name" value="GAL4"/>
    <property type="match status" value="1"/>
</dbReference>
<feature type="region of interest" description="Disordered" evidence="2">
    <location>
        <begin position="54"/>
        <end position="93"/>
    </location>
</feature>
<dbReference type="PANTHER" id="PTHR31668">
    <property type="entry name" value="GLUCOSE TRANSPORT TRANSCRIPTION REGULATOR RGT1-RELATED-RELATED"/>
    <property type="match status" value="1"/>
</dbReference>
<evidence type="ECO:0000259" key="3">
    <source>
        <dbReference type="PROSITE" id="PS50048"/>
    </source>
</evidence>
<organism evidence="4 6">
    <name type="scientific">Fusarium oxysporum f. sp. lycopersici (strain 4287 / CBS 123668 / FGSC 9935 / NRRL 34936)</name>
    <name type="common">Fusarium vascular wilt of tomato</name>
    <dbReference type="NCBI Taxonomy" id="426428"/>
    <lineage>
        <taxon>Eukaryota</taxon>
        <taxon>Fungi</taxon>
        <taxon>Dikarya</taxon>
        <taxon>Ascomycota</taxon>
        <taxon>Pezizomycotina</taxon>
        <taxon>Sordariomycetes</taxon>
        <taxon>Hypocreomycetidae</taxon>
        <taxon>Hypocreales</taxon>
        <taxon>Nectriaceae</taxon>
        <taxon>Fusarium</taxon>
        <taxon>Fusarium oxysporum species complex</taxon>
    </lineage>
</organism>
<dbReference type="GeneID" id="28955555"/>
<dbReference type="PROSITE" id="PS50048">
    <property type="entry name" value="ZN2_CY6_FUNGAL_2"/>
    <property type="match status" value="1"/>
</dbReference>
<dbReference type="GO" id="GO:0000981">
    <property type="term" value="F:DNA-binding transcription factor activity, RNA polymerase II-specific"/>
    <property type="evidence" value="ECO:0007669"/>
    <property type="project" value="InterPro"/>
</dbReference>
<evidence type="ECO:0000256" key="2">
    <source>
        <dbReference type="SAM" id="MobiDB-lite"/>
    </source>
</evidence>
<dbReference type="SMART" id="SM00066">
    <property type="entry name" value="GAL4"/>
    <property type="match status" value="1"/>
</dbReference>
<dbReference type="KEGG" id="fox:FOXG_15086"/>
<evidence type="ECO:0000256" key="1">
    <source>
        <dbReference type="ARBA" id="ARBA00023242"/>
    </source>
</evidence>
<dbReference type="EMBL" id="DS231719">
    <property type="protein sequence ID" value="KNB16567.1"/>
    <property type="molecule type" value="Genomic_DNA"/>
</dbReference>
<dbReference type="RefSeq" id="XP_018255632.1">
    <property type="nucleotide sequence ID" value="XM_018395158.1"/>
</dbReference>
<dbReference type="GeneID" id="28956179"/>
<dbReference type="CDD" id="cd12148">
    <property type="entry name" value="fungal_TF_MHR"/>
    <property type="match status" value="1"/>
</dbReference>
<dbReference type="InterPro" id="IPR050797">
    <property type="entry name" value="Carb_Metab_Trans_Reg"/>
</dbReference>
<dbReference type="KEGG" id="fox:FOXG_14394"/>
<sequence>MDSQFQFILDHTFSRILQPRACDQCYARKVRCERTAPCETCTITGLTCTYRRGPPKKKAGTRLTARAANHPNTSRLSQPAPRPSTRRGAPNDNVAVPAAYSWHHQSSDTGSDTSTAVALLGNRHNAVIDNVGPLRGYPTAVGEAVTLGSASDNQLDQTSWTDSPAVFWADVPPFATWTCAAQSTMPLPMLGSPRPPTRLASCIPRWPPTRRQSLGTIAGDGFTSPLDAAQISQLVDIFLSRLHLSMPFFKRSYLSDNVRHGQHERDRQFNALLHSICAYTLFQPIVSEDRHLFSGRLKLAESVLSCSIALHGCRDFGQEPTIDTVITSFFLFGCQFCRGNHNAALVRLREAQVLAELLHLNDPSGYGNIMPGEFDRRVRTVTALIIIDRIYALQRATKLQMPRLMASEVMDLHSLINGASSPEEAPEDLAIEGIRQMIDSTDFVDDTVVRCWKNSCQMDPEEQHVTPERVTYLLARYMRPLRPTSATGTEAQHADILITRHWICSMLWTLSFHHGYTSFSASSKELQPSYAVHIAAETVEACSKFALSSLETHGVGLVEKLFEIAVNLTQVARAFELNMERTDGGNAISGSRSSAVLETESLDPTYVAPPSEELDWTAQLPNNFIDSRETQISHVMAILNRFLALLALFRGGNHPFLKPFVDIIATMNRPDLPGPPTAW</sequence>
<accession>A0A0J9WTT0</accession>
<dbReference type="AlphaFoldDB" id="A0A0J9WTT0"/>
<evidence type="ECO:0000313" key="4">
    <source>
        <dbReference type="EMBL" id="KNB16567.1"/>
    </source>
</evidence>
<evidence type="ECO:0000313" key="6">
    <source>
        <dbReference type="Proteomes" id="UP000009097"/>
    </source>
</evidence>
<dbReference type="GO" id="GO:0008270">
    <property type="term" value="F:zinc ion binding"/>
    <property type="evidence" value="ECO:0007669"/>
    <property type="project" value="InterPro"/>
</dbReference>
<dbReference type="InterPro" id="IPR001138">
    <property type="entry name" value="Zn2Cys6_DnaBD"/>
</dbReference>
<dbReference type="RefSeq" id="XP_018254612.1">
    <property type="nucleotide sequence ID" value="XM_018394456.1"/>
</dbReference>
<name>A0A0J9WTT0_FUSO4</name>
<dbReference type="SUPFAM" id="SSF57701">
    <property type="entry name" value="Zn2/Cys6 DNA-binding domain"/>
    <property type="match status" value="1"/>
</dbReference>
<evidence type="ECO:0000313" key="5">
    <source>
        <dbReference type="EMBL" id="KNB17587.1"/>
    </source>
</evidence>
<dbReference type="EMBL" id="DS231722">
    <property type="protein sequence ID" value="KNB17587.1"/>
    <property type="molecule type" value="Genomic_DNA"/>
</dbReference>
<dbReference type="PANTHER" id="PTHR31668:SF30">
    <property type="entry name" value="ZN(II)2CYS6 TRANSCRIPTION FACTOR (EUROFUNG)"/>
    <property type="match status" value="1"/>
</dbReference>
<gene>
    <name evidence="4" type="ORF">FOXG_14394</name>
    <name evidence="5" type="ORF">FOXG_15086</name>
</gene>
<dbReference type="Pfam" id="PF00172">
    <property type="entry name" value="Zn_clus"/>
    <property type="match status" value="1"/>
</dbReference>
<protein>
    <recommendedName>
        <fullName evidence="3">Zn(2)-C6 fungal-type domain-containing protein</fullName>
    </recommendedName>
</protein>
<proteinExistence type="predicted"/>
<dbReference type="Proteomes" id="UP000009097">
    <property type="component" value="Unassembled WGS sequence"/>
</dbReference>
<dbReference type="Gene3D" id="4.10.240.10">
    <property type="entry name" value="Zn(2)-C6 fungal-type DNA-binding domain"/>
    <property type="match status" value="1"/>
</dbReference>
<reference evidence="4" key="2">
    <citation type="journal article" date="2010" name="Nature">
        <title>Comparative genomics reveals mobile pathogenicity chromosomes in Fusarium.</title>
        <authorList>
            <person name="Ma L.J."/>
            <person name="van der Does H.C."/>
            <person name="Borkovich K.A."/>
            <person name="Coleman J.J."/>
            <person name="Daboussi M.J."/>
            <person name="Di Pietro A."/>
            <person name="Dufresne M."/>
            <person name="Freitag M."/>
            <person name="Grabherr M."/>
            <person name="Henrissat B."/>
            <person name="Houterman P.M."/>
            <person name="Kang S."/>
            <person name="Shim W.B."/>
            <person name="Woloshuk C."/>
            <person name="Xie X."/>
            <person name="Xu J.R."/>
            <person name="Antoniw J."/>
            <person name="Baker S.E."/>
            <person name="Bluhm B.H."/>
            <person name="Breakspear A."/>
            <person name="Brown D.W."/>
            <person name="Butchko R.A."/>
            <person name="Chapman S."/>
            <person name="Coulson R."/>
            <person name="Coutinho P.M."/>
            <person name="Danchin E.G."/>
            <person name="Diener A."/>
            <person name="Gale L.R."/>
            <person name="Gardiner D.M."/>
            <person name="Goff S."/>
            <person name="Hammond-Kosack K.E."/>
            <person name="Hilburn K."/>
            <person name="Hua-Van A."/>
            <person name="Jonkers W."/>
            <person name="Kazan K."/>
            <person name="Kodira C.D."/>
            <person name="Koehrsen M."/>
            <person name="Kumar L."/>
            <person name="Lee Y.H."/>
            <person name="Li L."/>
            <person name="Manners J.M."/>
            <person name="Miranda-Saavedra D."/>
            <person name="Mukherjee M."/>
            <person name="Park G."/>
            <person name="Park J."/>
            <person name="Park S.Y."/>
            <person name="Proctor R.H."/>
            <person name="Regev A."/>
            <person name="Ruiz-Roldan M.C."/>
            <person name="Sain D."/>
            <person name="Sakthikumar S."/>
            <person name="Sykes S."/>
            <person name="Schwartz D.C."/>
            <person name="Turgeon B.G."/>
            <person name="Wapinski I."/>
            <person name="Yoder O."/>
            <person name="Young S."/>
            <person name="Zeng Q."/>
            <person name="Zhou S."/>
            <person name="Galagan J."/>
            <person name="Cuomo C.A."/>
            <person name="Kistler H.C."/>
            <person name="Rep M."/>
        </authorList>
    </citation>
    <scope>NUCLEOTIDE SEQUENCE [LARGE SCALE GENOMIC DNA]</scope>
    <source>
        <strain evidence="4">4287</strain>
    </source>
</reference>
<reference evidence="4" key="1">
    <citation type="submission" date="2007-04" db="EMBL/GenBank/DDBJ databases">
        <authorList>
            <consortium name="The Broad Institute Genome Sequencing Platform"/>
            <person name="Birren B."/>
            <person name="Lander E."/>
            <person name="Galagan J."/>
            <person name="Nusbaum C."/>
            <person name="Devon K."/>
            <person name="Ma L.-J."/>
            <person name="Jaffe D."/>
            <person name="Butler J."/>
            <person name="Alvarez P."/>
            <person name="Gnerre S."/>
            <person name="Grabherr M."/>
            <person name="Kleber M."/>
            <person name="Mauceli E."/>
            <person name="Brockman W."/>
            <person name="MacCallum I.A."/>
            <person name="Young S."/>
            <person name="LaButti K."/>
            <person name="DeCaprio D."/>
            <person name="Crawford M."/>
            <person name="Koehrsen M."/>
            <person name="Engels R."/>
            <person name="Montgomery P."/>
            <person name="Pearson M."/>
            <person name="Howarth C."/>
            <person name="Larson L."/>
            <person name="White J."/>
            <person name="O'Leary S."/>
            <person name="Kodira C."/>
            <person name="Zeng Q."/>
            <person name="Yandava C."/>
            <person name="Alvarado L."/>
            <person name="Kistler C."/>
            <person name="Shim W.-B."/>
            <person name="Kang S."/>
            <person name="Woloshuk C."/>
        </authorList>
    </citation>
    <scope>NUCLEOTIDE SEQUENCE</scope>
    <source>
        <strain evidence="4">4287</strain>
    </source>
</reference>